<feature type="transmembrane region" description="Helical" evidence="1">
    <location>
        <begin position="146"/>
        <end position="163"/>
    </location>
</feature>
<dbReference type="Proteomes" id="UP000247586">
    <property type="component" value="Chromosome"/>
</dbReference>
<reference evidence="3" key="3">
    <citation type="submission" date="2020-03" db="EMBL/GenBank/DDBJ databases">
        <title>Sequencing and Assembly of Multiple Reported Metal-Biooxidizing Members of the Extremely Thermoacidophilic Archaeal Family Sulfolobaceae.</title>
        <authorList>
            <person name="Counts J.A."/>
            <person name="Kelly R.M."/>
        </authorList>
    </citation>
    <scope>NUCLEOTIDE SEQUENCE [LARGE SCALE GENOMIC DNA]</scope>
    <source>
        <strain evidence="3">HO1-1</strain>
    </source>
</reference>
<reference evidence="3" key="2">
    <citation type="submission" date="2020-03" db="EMBL/GenBank/DDBJ databases">
        <title>Complete Genome Sequences of Extremely Thermoacidophilic, Metal-Mobilizing Type-Strain Members of the Archaeal Family Sulfolobaceae: Acidianus brierleyi DSM-1651T, Acidianus sulfidivorans DSM-18786T, Metallosphaera hakonensis DSM-7519T, and Metallosphaera prunae DSM-10039T.</title>
        <authorList>
            <person name="Counts J.A."/>
            <person name="Kelly R.M."/>
        </authorList>
    </citation>
    <scope>NUCLEOTIDE SEQUENCE [LARGE SCALE GENOMIC DNA]</scope>
    <source>
        <strain evidence="3">HO1-1</strain>
    </source>
</reference>
<dbReference type="KEGG" id="mhk:DFR87_08520"/>
<evidence type="ECO:0000313" key="2">
    <source>
        <dbReference type="EMBL" id="AWS00649.1"/>
    </source>
</evidence>
<dbReference type="AlphaFoldDB" id="A0A2U9IX40"/>
<accession>A0A2U9IX40</accession>
<reference evidence="2 3" key="1">
    <citation type="submission" date="2018-05" db="EMBL/GenBank/DDBJ databases">
        <title>Complete Genome Sequences of Extremely Thermoacidophilic, Metal-Mobilizing Type-Strain Members of the Archaeal Family Sulfolobaceae: Acidianus brierleyi DSM-1651T, Acidianus sulfidivorans DSM-18786T, Metallosphaera hakonensis DSM-7519T, and Metallosphaera prunae DSM-10039T.</title>
        <authorList>
            <person name="Counts J.A."/>
            <person name="Kelly R.M."/>
        </authorList>
    </citation>
    <scope>NUCLEOTIDE SEQUENCE [LARGE SCALE GENOMIC DNA]</scope>
    <source>
        <strain evidence="2 3">HO1-1</strain>
    </source>
</reference>
<evidence type="ECO:0000256" key="1">
    <source>
        <dbReference type="SAM" id="Phobius"/>
    </source>
</evidence>
<keyword evidence="1" id="KW-0812">Transmembrane</keyword>
<keyword evidence="3" id="KW-1185">Reference proteome</keyword>
<proteinExistence type="predicted"/>
<gene>
    <name evidence="2" type="ORF">DFR87_08520</name>
</gene>
<feature type="transmembrane region" description="Helical" evidence="1">
    <location>
        <begin position="38"/>
        <end position="59"/>
    </location>
</feature>
<feature type="transmembrane region" description="Helical" evidence="1">
    <location>
        <begin position="80"/>
        <end position="104"/>
    </location>
</feature>
<dbReference type="OrthoDB" id="60696at2157"/>
<organism evidence="2 3">
    <name type="scientific">Metallosphaera hakonensis JCM 8857 = DSM 7519</name>
    <dbReference type="NCBI Taxonomy" id="1293036"/>
    <lineage>
        <taxon>Archaea</taxon>
        <taxon>Thermoproteota</taxon>
        <taxon>Thermoprotei</taxon>
        <taxon>Sulfolobales</taxon>
        <taxon>Sulfolobaceae</taxon>
        <taxon>Metallosphaera</taxon>
    </lineage>
</organism>
<evidence type="ECO:0000313" key="3">
    <source>
        <dbReference type="Proteomes" id="UP000247586"/>
    </source>
</evidence>
<dbReference type="STRING" id="1293036.GCA_001315825_00893"/>
<feature type="transmembrane region" description="Helical" evidence="1">
    <location>
        <begin position="5"/>
        <end position="26"/>
    </location>
</feature>
<dbReference type="EMBL" id="CP029287">
    <property type="protein sequence ID" value="AWS00649.1"/>
    <property type="molecule type" value="Genomic_DNA"/>
</dbReference>
<evidence type="ECO:0008006" key="4">
    <source>
        <dbReference type="Google" id="ProtNLM"/>
    </source>
</evidence>
<sequence>MLRRYLILGAFDGVLLSLGILVSANLAKAPQNVTELSVISGIIAVSISSAWNSLIVEAKERRLEFDRLERQMMRSLKGSVYDYGMKITIVLSVLSHGLSPFLGLISLLTTVVTRNVAYGTFVSLLELFLLGLSYEGSKMDKIRSGLFIAAGGALMLVVSYFLGK</sequence>
<keyword evidence="1" id="KW-1133">Transmembrane helix</keyword>
<feature type="transmembrane region" description="Helical" evidence="1">
    <location>
        <begin position="116"/>
        <end position="134"/>
    </location>
</feature>
<protein>
    <recommendedName>
        <fullName evidence="4">VIT family protein</fullName>
    </recommendedName>
</protein>
<keyword evidence="1" id="KW-0472">Membrane</keyword>
<name>A0A2U9IX40_9CREN</name>